<feature type="region of interest" description="Disordered" evidence="1">
    <location>
        <begin position="370"/>
        <end position="399"/>
    </location>
</feature>
<feature type="region of interest" description="Disordered" evidence="1">
    <location>
        <begin position="1"/>
        <end position="109"/>
    </location>
</feature>
<evidence type="ECO:0000313" key="3">
    <source>
        <dbReference type="Proteomes" id="UP000051952"/>
    </source>
</evidence>
<accession>A0A0S4INQ0</accession>
<dbReference type="VEuPathDB" id="TriTrypDB:BSAL_56515"/>
<proteinExistence type="predicted"/>
<organism evidence="2 3">
    <name type="scientific">Bodo saltans</name>
    <name type="common">Flagellated protozoan</name>
    <dbReference type="NCBI Taxonomy" id="75058"/>
    <lineage>
        <taxon>Eukaryota</taxon>
        <taxon>Discoba</taxon>
        <taxon>Euglenozoa</taxon>
        <taxon>Kinetoplastea</taxon>
        <taxon>Metakinetoplastina</taxon>
        <taxon>Eubodonida</taxon>
        <taxon>Bodonidae</taxon>
        <taxon>Bodo</taxon>
    </lineage>
</organism>
<name>A0A0S4INQ0_BODSA</name>
<feature type="non-terminal residue" evidence="2">
    <location>
        <position position="694"/>
    </location>
</feature>
<evidence type="ECO:0000256" key="1">
    <source>
        <dbReference type="SAM" id="MobiDB-lite"/>
    </source>
</evidence>
<feature type="compositionally biased region" description="Gly residues" evidence="1">
    <location>
        <begin position="286"/>
        <end position="295"/>
    </location>
</feature>
<dbReference type="Proteomes" id="UP000051952">
    <property type="component" value="Unassembled WGS sequence"/>
</dbReference>
<feature type="region of interest" description="Disordered" evidence="1">
    <location>
        <begin position="159"/>
        <end position="178"/>
    </location>
</feature>
<evidence type="ECO:0000313" key="2">
    <source>
        <dbReference type="EMBL" id="CUE80731.1"/>
    </source>
</evidence>
<protein>
    <submittedName>
        <fullName evidence="2">Uncharacterized protein</fullName>
    </submittedName>
</protein>
<dbReference type="EMBL" id="CYKH01000199">
    <property type="protein sequence ID" value="CUE80731.1"/>
    <property type="molecule type" value="Genomic_DNA"/>
</dbReference>
<feature type="compositionally biased region" description="Low complexity" evidence="1">
    <location>
        <begin position="163"/>
        <end position="177"/>
    </location>
</feature>
<sequence length="694" mass="73089">GAPPSSSSVVGDAATSSAGLQQAGGESAASAVRAMRGGAGLQRLQQQQHVGSKKAKDIKKPAGGESDLSQSQPTATSSPAAAGDDDRKSHRTAKKKAPSAEGLPTIPIHSFRPLPDLIGPAYVGATYVLTQPLMCLRSISELGERRLLRKDLLVRVVAGDGESPPQTTTPSSSNNSSVVLTQEEARSASVMLLAALDEQQQQQAQGGGGGPPRIQEILFQLIPLLSQIGGQESTEKAASLAHLRVQLQCRALGLSEKALVGPAEDLPLALLAGGVVAHTTTNVTGGVGGGGGGGGNDDRSNTRSPTSQLRFVASLLLDQLRIAEHLLQYLIECAHLHKHLGKYRDALRWYRVGLLVANLLRGQDSYHKHAAAAASDANPSSPPPPRRGGRSNNNNHHSTAASIMIPNDETGLLPFLRAIGDVSLTIGNTEEAIGAYEMARAFSEMKSRISLGTTALGHPHHHSGGNGNGEVESSLEADVLLHPHNTRTLEFDAALAVAATLGGHNQTAHTALHRCEKTLEESSSYRKLSVLASALGNLHSSTAAQKKTGVVGKDASAEVEAFTAAERILDQQLREVPSEERDSMLEQCETSIEILAHLAYCCIAKDSTTQGRKYLERAMSLVQLAEALVVPQEEEREDGSSSSLSSTIALVTAALRGDLLMLRGWSYLRRSILASGCHPSDDAQVVSRTISDGV</sequence>
<reference evidence="3" key="1">
    <citation type="submission" date="2015-09" db="EMBL/GenBank/DDBJ databases">
        <authorList>
            <consortium name="Pathogen Informatics"/>
        </authorList>
    </citation>
    <scope>NUCLEOTIDE SEQUENCE [LARGE SCALE GENOMIC DNA]</scope>
    <source>
        <strain evidence="3">Lake Konstanz</strain>
    </source>
</reference>
<feature type="compositionally biased region" description="Polar residues" evidence="1">
    <location>
        <begin position="1"/>
        <end position="20"/>
    </location>
</feature>
<keyword evidence="3" id="KW-1185">Reference proteome</keyword>
<gene>
    <name evidence="2" type="ORF">BSAL_56515</name>
</gene>
<feature type="region of interest" description="Disordered" evidence="1">
    <location>
        <begin position="286"/>
        <end position="305"/>
    </location>
</feature>
<feature type="compositionally biased region" description="Low complexity" evidence="1">
    <location>
        <begin position="69"/>
        <end position="82"/>
    </location>
</feature>
<feature type="non-terminal residue" evidence="2">
    <location>
        <position position="1"/>
    </location>
</feature>
<dbReference type="AlphaFoldDB" id="A0A0S4INQ0"/>